<keyword evidence="4" id="KW-0611">Plant defense</keyword>
<dbReference type="InterPro" id="IPR032675">
    <property type="entry name" value="LRR_dom_sf"/>
</dbReference>
<dbReference type="Proteomes" id="UP001229421">
    <property type="component" value="Unassembled WGS sequence"/>
</dbReference>
<evidence type="ECO:0000259" key="6">
    <source>
        <dbReference type="SMART" id="SM00382"/>
    </source>
</evidence>
<evidence type="ECO:0000313" key="7">
    <source>
        <dbReference type="EMBL" id="KAK1433363.1"/>
    </source>
</evidence>
<comment type="similarity">
    <text evidence="1">Belongs to the disease resistance NB-LRR family.</text>
</comment>
<dbReference type="PANTHER" id="PTHR33463:SF211">
    <property type="entry name" value="AAA+ ATPASE DOMAIN, P-LOOP CONTAINING NUCLEOSIDE TRIPHOSPHATE HYDROLASE"/>
    <property type="match status" value="1"/>
</dbReference>
<protein>
    <recommendedName>
        <fullName evidence="6">AAA+ ATPase domain-containing protein</fullName>
    </recommendedName>
</protein>
<dbReference type="SUPFAM" id="SSF52058">
    <property type="entry name" value="L domain-like"/>
    <property type="match status" value="2"/>
</dbReference>
<evidence type="ECO:0000313" key="8">
    <source>
        <dbReference type="Proteomes" id="UP001229421"/>
    </source>
</evidence>
<dbReference type="InterPro" id="IPR055414">
    <property type="entry name" value="LRR_R13L4/SHOC2-like"/>
</dbReference>
<dbReference type="FunFam" id="3.40.50.300:FF:001091">
    <property type="entry name" value="Probable disease resistance protein At1g61300"/>
    <property type="match status" value="1"/>
</dbReference>
<dbReference type="SUPFAM" id="SSF52540">
    <property type="entry name" value="P-loop containing nucleoside triphosphate hydrolases"/>
    <property type="match status" value="1"/>
</dbReference>
<dbReference type="Gene3D" id="1.10.8.430">
    <property type="entry name" value="Helical domain of apoptotic protease-activating factors"/>
    <property type="match status" value="1"/>
</dbReference>
<dbReference type="Pfam" id="PF23247">
    <property type="entry name" value="LRR_RPS2"/>
    <property type="match status" value="4"/>
</dbReference>
<sequence length="1702" mass="192720">MAADLIVSFVVKIGEFVFEPIGKSFSYLYHYNKNLISFRTRVPALENTRTEIQGLVDEAKRNGEHILPQVAEWLIAADGFVVESRKFLGDHQVSPSCSNIVSRYRVSKKAEKRVLAVNKLLQDGKFDRISRRVPPPLWSVPTGDVETFDSRNLAFKEIMEALKDDSVSIIGVYGMGGVGKTTLVKEVAKQAGEEKLFDEMVMSVISQTMNVRNIQGEIADKLGLKLEQESESGRATRLCERLKQSTSVLLILDDVWRLLDLEAIGIPHNNVHKGCKLLLTSRSKDVCYEMNAQLCVPVNVLSKSDAWNLFSKMANITHNSDIHLLATKVAERCAGLPIAVVTVARALRGRSKHAWSDALGQLQNPPSRNIKGMQKYVYSSLELSYNFLETDEIKSCFLLCSLFKEDVEIPVEILVRYGMGLRLFQNVYKLEAARDRAYALVESLKACCLLLDGKTEEYVRMHDVIRDFAILVASTGQAMSLVRHDAKSFGGHMGEPLNPFAAISLASTNISQLPGGLVCPKLEILLLQFHSDSIQIPGDFFEGMKELKVVSMSDMPILSLPWSIRYLWKMRTLCLERCKLRDMSSIGELKSLEILSFVGSNVKRLPEEVGQLTRLRLLDLTDCEELTTIPPNVLSKLSSLESLNMMNSFVNWSGEDKEDMQGNNASLSELKMLCCLRSLEVNILNVNLIPLDLLLENLIKFKIYVGSYWLVSLTHRYSTALKLRIDEGIVSLPDGITLLLKQAQCLILEYCPHVLKNILYSMRRKRFQNLRALELYGNYDIEYIVDTIYKPGALFPSLEKLEVVSMGNLKEICHGHLPAASFSTLQELDLKYLPEFVCLWKEGTEGQIFLFNLRIVSVHTCNKLQILFPPHTATNQGLLRDMCVFNCDILQGIFSNNIAVTGEEMGDIVLPVLSTLELSLLPQLKTFRPKLNEMSTSDDNHDMPLFGDNVNFPELQELILRELPRVKSLWHLQVTEESFGRLKVLRITRCNAIAKVIPFNMVQRLNNFESLSIINCDMVKEIFEFECLDEISAKSVNFPPLKELVLCGLSELDHLWWNKGSFGYVSLHFLSLLTITRCDSLTYIFSLSALKGLNQLQRLEIESCALVKEIVSFEIREDSNLIVFPQLQTLRLNHLPKLTSFYKDHKALEWPSLKILTIANCPKLKTFPASQCEQIGDHVANLCATIQPLFSEKVAFPNTEELHIQYMENLVEVWQHQLPDQSFSNLQLLDVRGCERLVDVGPIHMLPRLQMLSKLYIEDCGSVEEIFVTKPVLNQDDTHVSLCSLTELRLKSLPKLKHIWWDKDSRCGSLHFQNLTSLEVSGCDHLKYILSTSLTKGLVQLQELKISSCELVEEVVLKDISVEDKLEVVFLPRMKTLELKSLPNLKSFCSINGILQLPSLQVLKVTNCPMMKMFAFFLNQSNHGFGNQASDYFFSGEILMPMLEKLSIEDLWINQLPCDSFHHLKKLKVKRCKKLLRLVPGQKDLEKLHVHECDSLEEILGIEQPIEGGHENHLVCMLRDVDLQNLPKLVEVWWNKDLSGILKYPIFSSLKVIKCDGLKRVFSVSVIKYFVHLEELYVANCLVMKEVIADESKGYAGENVVFPQLHSLVLVNLPNLTSFCAGVCVLEFPSLEYLNLEACPNMHTFSLGPLVTPKLSAIVLKNGQQQWNDDINSTIKHLIMAKDKNLSTGGESAQLMNFEQDA</sequence>
<keyword evidence="3" id="KW-0677">Repeat</keyword>
<evidence type="ECO:0000256" key="2">
    <source>
        <dbReference type="ARBA" id="ARBA00022614"/>
    </source>
</evidence>
<dbReference type="InterPro" id="IPR057135">
    <property type="entry name" value="At4g27190-like_LRR"/>
</dbReference>
<keyword evidence="2" id="KW-0433">Leucine-rich repeat</keyword>
<dbReference type="EMBL" id="JAUHHV010000002">
    <property type="protein sequence ID" value="KAK1433363.1"/>
    <property type="molecule type" value="Genomic_DNA"/>
</dbReference>
<proteinExistence type="inferred from homology"/>
<dbReference type="InterPro" id="IPR050905">
    <property type="entry name" value="Plant_NBS-LRR"/>
</dbReference>
<dbReference type="GO" id="GO:0006952">
    <property type="term" value="P:defense response"/>
    <property type="evidence" value="ECO:0007669"/>
    <property type="project" value="UniProtKB-KW"/>
</dbReference>
<accession>A0AAD8L2K1</accession>
<reference evidence="7" key="1">
    <citation type="journal article" date="2023" name="bioRxiv">
        <title>Improved chromosome-level genome assembly for marigold (Tagetes erecta).</title>
        <authorList>
            <person name="Jiang F."/>
            <person name="Yuan L."/>
            <person name="Wang S."/>
            <person name="Wang H."/>
            <person name="Xu D."/>
            <person name="Wang A."/>
            <person name="Fan W."/>
        </authorList>
    </citation>
    <scope>NUCLEOTIDE SEQUENCE</scope>
    <source>
        <strain evidence="7">WSJ</strain>
        <tissue evidence="7">Leaf</tissue>
    </source>
</reference>
<evidence type="ECO:0000256" key="3">
    <source>
        <dbReference type="ARBA" id="ARBA00022737"/>
    </source>
</evidence>
<dbReference type="SMART" id="SM00382">
    <property type="entry name" value="AAA"/>
    <property type="match status" value="1"/>
</dbReference>
<dbReference type="PRINTS" id="PR00364">
    <property type="entry name" value="DISEASERSIST"/>
</dbReference>
<dbReference type="InterPro" id="IPR003593">
    <property type="entry name" value="AAA+_ATPase"/>
</dbReference>
<evidence type="ECO:0000256" key="4">
    <source>
        <dbReference type="ARBA" id="ARBA00022821"/>
    </source>
</evidence>
<name>A0AAD8L2K1_TARER</name>
<feature type="domain" description="AAA+ ATPase" evidence="6">
    <location>
        <begin position="166"/>
        <end position="348"/>
    </location>
</feature>
<dbReference type="Gene3D" id="1.10.10.10">
    <property type="entry name" value="Winged helix-like DNA-binding domain superfamily/Winged helix DNA-binding domain"/>
    <property type="match status" value="1"/>
</dbReference>
<dbReference type="SUPFAM" id="SSF52047">
    <property type="entry name" value="RNI-like"/>
    <property type="match status" value="3"/>
</dbReference>
<dbReference type="GO" id="GO:0005524">
    <property type="term" value="F:ATP binding"/>
    <property type="evidence" value="ECO:0007669"/>
    <property type="project" value="UniProtKB-KW"/>
</dbReference>
<keyword evidence="5" id="KW-0067">ATP-binding</keyword>
<evidence type="ECO:0000256" key="1">
    <source>
        <dbReference type="ARBA" id="ARBA00008894"/>
    </source>
</evidence>
<dbReference type="InterPro" id="IPR002182">
    <property type="entry name" value="NB-ARC"/>
</dbReference>
<comment type="caution">
    <text evidence="7">The sequence shown here is derived from an EMBL/GenBank/DDBJ whole genome shotgun (WGS) entry which is preliminary data.</text>
</comment>
<gene>
    <name evidence="7" type="ORF">QVD17_10273</name>
</gene>
<organism evidence="7 8">
    <name type="scientific">Tagetes erecta</name>
    <name type="common">African marigold</name>
    <dbReference type="NCBI Taxonomy" id="13708"/>
    <lineage>
        <taxon>Eukaryota</taxon>
        <taxon>Viridiplantae</taxon>
        <taxon>Streptophyta</taxon>
        <taxon>Embryophyta</taxon>
        <taxon>Tracheophyta</taxon>
        <taxon>Spermatophyta</taxon>
        <taxon>Magnoliopsida</taxon>
        <taxon>eudicotyledons</taxon>
        <taxon>Gunneridae</taxon>
        <taxon>Pentapetalae</taxon>
        <taxon>asterids</taxon>
        <taxon>campanulids</taxon>
        <taxon>Asterales</taxon>
        <taxon>Asteraceae</taxon>
        <taxon>Asteroideae</taxon>
        <taxon>Heliantheae alliance</taxon>
        <taxon>Tageteae</taxon>
        <taxon>Tagetes</taxon>
    </lineage>
</organism>
<dbReference type="Pfam" id="PF00931">
    <property type="entry name" value="NB-ARC"/>
    <property type="match status" value="1"/>
</dbReference>
<dbReference type="Gene3D" id="3.80.10.10">
    <property type="entry name" value="Ribonuclease Inhibitor"/>
    <property type="match status" value="5"/>
</dbReference>
<dbReference type="GO" id="GO:0043531">
    <property type="term" value="F:ADP binding"/>
    <property type="evidence" value="ECO:0007669"/>
    <property type="project" value="InterPro"/>
</dbReference>
<dbReference type="InterPro" id="IPR042197">
    <property type="entry name" value="Apaf_helical"/>
</dbReference>
<evidence type="ECO:0000256" key="5">
    <source>
        <dbReference type="ARBA" id="ARBA00022840"/>
    </source>
</evidence>
<dbReference type="PANTHER" id="PTHR33463">
    <property type="entry name" value="NB-ARC DOMAIN-CONTAINING PROTEIN-RELATED"/>
    <property type="match status" value="1"/>
</dbReference>
<dbReference type="Gene3D" id="3.40.50.300">
    <property type="entry name" value="P-loop containing nucleotide triphosphate hydrolases"/>
    <property type="match status" value="1"/>
</dbReference>
<keyword evidence="5" id="KW-0547">Nucleotide-binding</keyword>
<dbReference type="InterPro" id="IPR036388">
    <property type="entry name" value="WH-like_DNA-bd_sf"/>
</dbReference>
<dbReference type="Pfam" id="PF23598">
    <property type="entry name" value="LRR_14"/>
    <property type="match status" value="1"/>
</dbReference>
<dbReference type="InterPro" id="IPR027417">
    <property type="entry name" value="P-loop_NTPase"/>
</dbReference>
<keyword evidence="8" id="KW-1185">Reference proteome</keyword>